<dbReference type="PANTHER" id="PTHR43611:SF3">
    <property type="entry name" value="FLAVIN MONONUCLEOTIDE HYDROLASE 1, CHLOROPLATIC"/>
    <property type="match status" value="1"/>
</dbReference>
<dbReference type="SFLD" id="SFLDS00003">
    <property type="entry name" value="Haloacid_Dehalogenase"/>
    <property type="match status" value="1"/>
</dbReference>
<dbReference type="SFLD" id="SFLDG01129">
    <property type="entry name" value="C1.5:_HAD__Beta-PGM__Phosphata"/>
    <property type="match status" value="1"/>
</dbReference>
<dbReference type="NCBIfam" id="TIGR01509">
    <property type="entry name" value="HAD-SF-IA-v3"/>
    <property type="match status" value="1"/>
</dbReference>
<keyword evidence="2" id="KW-1185">Reference proteome</keyword>
<organism evidence="1 2">
    <name type="scientific">Streptomyces lunalinharesii</name>
    <dbReference type="NCBI Taxonomy" id="333384"/>
    <lineage>
        <taxon>Bacteria</taxon>
        <taxon>Bacillati</taxon>
        <taxon>Actinomycetota</taxon>
        <taxon>Actinomycetes</taxon>
        <taxon>Kitasatosporales</taxon>
        <taxon>Streptomycetaceae</taxon>
        <taxon>Streptomyces</taxon>
    </lineage>
</organism>
<evidence type="ECO:0000313" key="2">
    <source>
        <dbReference type="Proteomes" id="UP001500994"/>
    </source>
</evidence>
<dbReference type="Gene3D" id="3.40.50.1000">
    <property type="entry name" value="HAD superfamily/HAD-like"/>
    <property type="match status" value="1"/>
</dbReference>
<evidence type="ECO:0000313" key="1">
    <source>
        <dbReference type="EMBL" id="GAA2673759.1"/>
    </source>
</evidence>
<accession>A0ABP6EPT5</accession>
<dbReference type="Pfam" id="PF00702">
    <property type="entry name" value="Hydrolase"/>
    <property type="match status" value="1"/>
</dbReference>
<dbReference type="RefSeq" id="WP_344579938.1">
    <property type="nucleotide sequence ID" value="NZ_BAAARK010000018.1"/>
</dbReference>
<protein>
    <recommendedName>
        <fullName evidence="3">Hydrolase</fullName>
    </recommendedName>
</protein>
<dbReference type="Proteomes" id="UP001500994">
    <property type="component" value="Unassembled WGS sequence"/>
</dbReference>
<name>A0ABP6EPT5_9ACTN</name>
<dbReference type="InterPro" id="IPR036412">
    <property type="entry name" value="HAD-like_sf"/>
</dbReference>
<proteinExistence type="predicted"/>
<dbReference type="PANTHER" id="PTHR43611">
    <property type="entry name" value="ALPHA-D-GLUCOSE 1-PHOSPHATE PHOSPHATASE"/>
    <property type="match status" value="1"/>
</dbReference>
<dbReference type="InterPro" id="IPR006439">
    <property type="entry name" value="HAD-SF_hydro_IA"/>
</dbReference>
<comment type="caution">
    <text evidence="1">The sequence shown here is derived from an EMBL/GenBank/DDBJ whole genome shotgun (WGS) entry which is preliminary data.</text>
</comment>
<sequence>MGIGGSGEPGGGDSGPAILLDVGGVLSPDHLPAAAAEWGDRLGMRQHAFLAALFAGNDDRVLIGRVGQEACWRVVRRRLGVAPALMAEIRRDLAARQRWDAELVAGVRALRGRARTVLVSNAWPELRPALAAAGVLDVVDNTVLSCEVGCAKPDPRSYLLALRRAGVADPARALCVDDTAGHVRAARALGLAAHLHVDTGGTLARIEEFVGAAAGTA</sequence>
<dbReference type="InterPro" id="IPR023214">
    <property type="entry name" value="HAD_sf"/>
</dbReference>
<reference evidence="2" key="1">
    <citation type="journal article" date="2019" name="Int. J. Syst. Evol. Microbiol.">
        <title>The Global Catalogue of Microorganisms (GCM) 10K type strain sequencing project: providing services to taxonomists for standard genome sequencing and annotation.</title>
        <authorList>
            <consortium name="The Broad Institute Genomics Platform"/>
            <consortium name="The Broad Institute Genome Sequencing Center for Infectious Disease"/>
            <person name="Wu L."/>
            <person name="Ma J."/>
        </authorList>
    </citation>
    <scope>NUCLEOTIDE SEQUENCE [LARGE SCALE GENOMIC DNA]</scope>
    <source>
        <strain evidence="2">JCM 16374</strain>
    </source>
</reference>
<evidence type="ECO:0008006" key="3">
    <source>
        <dbReference type="Google" id="ProtNLM"/>
    </source>
</evidence>
<gene>
    <name evidence="1" type="ORF">GCM10009864_50630</name>
</gene>
<dbReference type="EMBL" id="BAAARK010000018">
    <property type="protein sequence ID" value="GAA2673759.1"/>
    <property type="molecule type" value="Genomic_DNA"/>
</dbReference>
<dbReference type="SUPFAM" id="SSF56784">
    <property type="entry name" value="HAD-like"/>
    <property type="match status" value="1"/>
</dbReference>